<dbReference type="Proteomes" id="UP000006727">
    <property type="component" value="Chromosome 15"/>
</dbReference>
<evidence type="ECO:0000259" key="10">
    <source>
        <dbReference type="PROSITE" id="PS51806"/>
    </source>
</evidence>
<dbReference type="PROSITE" id="PS51806">
    <property type="entry name" value="DOG1"/>
    <property type="match status" value="1"/>
</dbReference>
<evidence type="ECO:0000259" key="9">
    <source>
        <dbReference type="PROSITE" id="PS50217"/>
    </source>
</evidence>
<feature type="region of interest" description="Disordered" evidence="8">
    <location>
        <begin position="16"/>
        <end position="62"/>
    </location>
</feature>
<keyword evidence="12" id="KW-1185">Reference proteome</keyword>
<feature type="compositionally biased region" description="Polar residues" evidence="8">
    <location>
        <begin position="21"/>
        <end position="32"/>
    </location>
</feature>
<dbReference type="Gene3D" id="1.20.5.170">
    <property type="match status" value="1"/>
</dbReference>
<feature type="compositionally biased region" description="Polar residues" evidence="8">
    <location>
        <begin position="47"/>
        <end position="58"/>
    </location>
</feature>
<protein>
    <recommendedName>
        <fullName evidence="13">BZIP domain-containing protein</fullName>
    </recommendedName>
</protein>
<dbReference type="InterPro" id="IPR025422">
    <property type="entry name" value="TGA_domain"/>
</dbReference>
<feature type="coiled-coil region" evidence="7">
    <location>
        <begin position="81"/>
        <end position="108"/>
    </location>
</feature>
<feature type="domain" description="DOG1" evidence="10">
    <location>
        <begin position="137"/>
        <end position="351"/>
    </location>
</feature>
<dbReference type="Gramene" id="Pp3c15_11920V3.21">
    <property type="protein sequence ID" value="Pp3c15_11920V3.21"/>
    <property type="gene ID" value="Pp3c15_11920"/>
</dbReference>
<dbReference type="PROSITE" id="PS00036">
    <property type="entry name" value="BZIP_BASIC"/>
    <property type="match status" value="1"/>
</dbReference>
<evidence type="ECO:0000256" key="5">
    <source>
        <dbReference type="ARBA" id="ARBA00023163"/>
    </source>
</evidence>
<evidence type="ECO:0008006" key="13">
    <source>
        <dbReference type="Google" id="ProtNLM"/>
    </source>
</evidence>
<dbReference type="EMBL" id="ABEU02000015">
    <property type="status" value="NOT_ANNOTATED_CDS"/>
    <property type="molecule type" value="Genomic_DNA"/>
</dbReference>
<evidence type="ECO:0000256" key="6">
    <source>
        <dbReference type="ARBA" id="ARBA00023242"/>
    </source>
</evidence>
<reference evidence="11 12" key="2">
    <citation type="journal article" date="2018" name="Plant J.">
        <title>The Physcomitrella patens chromosome-scale assembly reveals moss genome structure and evolution.</title>
        <authorList>
            <person name="Lang D."/>
            <person name="Ullrich K.K."/>
            <person name="Murat F."/>
            <person name="Fuchs J."/>
            <person name="Jenkins J."/>
            <person name="Haas F.B."/>
            <person name="Piednoel M."/>
            <person name="Gundlach H."/>
            <person name="Van Bel M."/>
            <person name="Meyberg R."/>
            <person name="Vives C."/>
            <person name="Morata J."/>
            <person name="Symeonidi A."/>
            <person name="Hiss M."/>
            <person name="Muchero W."/>
            <person name="Kamisugi Y."/>
            <person name="Saleh O."/>
            <person name="Blanc G."/>
            <person name="Decker E.L."/>
            <person name="van Gessel N."/>
            <person name="Grimwood J."/>
            <person name="Hayes R.D."/>
            <person name="Graham S.W."/>
            <person name="Gunter L.E."/>
            <person name="McDaniel S.F."/>
            <person name="Hoernstein S.N.W."/>
            <person name="Larsson A."/>
            <person name="Li F.W."/>
            <person name="Perroud P.F."/>
            <person name="Phillips J."/>
            <person name="Ranjan P."/>
            <person name="Rokshar D.S."/>
            <person name="Rothfels C.J."/>
            <person name="Schneider L."/>
            <person name="Shu S."/>
            <person name="Stevenson D.W."/>
            <person name="Thummler F."/>
            <person name="Tillich M."/>
            <person name="Villarreal Aguilar J.C."/>
            <person name="Widiez T."/>
            <person name="Wong G.K."/>
            <person name="Wymore A."/>
            <person name="Zhang Y."/>
            <person name="Zimmer A.D."/>
            <person name="Quatrano R.S."/>
            <person name="Mayer K.F.X."/>
            <person name="Goodstein D."/>
            <person name="Casacuberta J.M."/>
            <person name="Vandepoele K."/>
            <person name="Reski R."/>
            <person name="Cuming A.C."/>
            <person name="Tuskan G.A."/>
            <person name="Maumus F."/>
            <person name="Salse J."/>
            <person name="Schmutz J."/>
            <person name="Rensing S.A."/>
        </authorList>
    </citation>
    <scope>NUCLEOTIDE SEQUENCE [LARGE SCALE GENOMIC DNA]</scope>
    <source>
        <strain evidence="11 12">cv. Gransden 2004</strain>
    </source>
</reference>
<dbReference type="SMART" id="SM00338">
    <property type="entry name" value="BRLZ"/>
    <property type="match status" value="1"/>
</dbReference>
<feature type="domain" description="BZIP" evidence="9">
    <location>
        <begin position="60"/>
        <end position="104"/>
    </location>
</feature>
<evidence type="ECO:0000256" key="1">
    <source>
        <dbReference type="ARBA" id="ARBA00004123"/>
    </source>
</evidence>
<dbReference type="Pfam" id="PF14144">
    <property type="entry name" value="DOG1"/>
    <property type="match status" value="1"/>
</dbReference>
<evidence type="ECO:0000256" key="4">
    <source>
        <dbReference type="ARBA" id="ARBA00023125"/>
    </source>
</evidence>
<proteinExistence type="inferred from homology"/>
<gene>
    <name evidence="11" type="primary">LOC112292828</name>
</gene>
<reference evidence="11" key="3">
    <citation type="submission" date="2020-12" db="UniProtKB">
        <authorList>
            <consortium name="EnsemblPlants"/>
        </authorList>
    </citation>
    <scope>IDENTIFICATION</scope>
</reference>
<keyword evidence="6" id="KW-0539">Nucleus</keyword>
<dbReference type="GO" id="GO:0005634">
    <property type="term" value="C:nucleus"/>
    <property type="evidence" value="ECO:0007669"/>
    <property type="project" value="UniProtKB-SubCell"/>
</dbReference>
<dbReference type="PROSITE" id="PS50217">
    <property type="entry name" value="BZIP"/>
    <property type="match status" value="1"/>
</dbReference>
<dbReference type="PANTHER" id="PTHR45693:SF68">
    <property type="entry name" value="BZIP DOMAIN-CONTAINING PROTEIN"/>
    <property type="match status" value="1"/>
</dbReference>
<keyword evidence="7" id="KW-0175">Coiled coil</keyword>
<keyword evidence="4" id="KW-0238">DNA-binding</keyword>
<evidence type="ECO:0000313" key="11">
    <source>
        <dbReference type="EnsemblPlants" id="Pp3c15_11920V3.21"/>
    </source>
</evidence>
<keyword evidence="3" id="KW-0805">Transcription regulation</keyword>
<comment type="similarity">
    <text evidence="2">Belongs to the bZIP family.</text>
</comment>
<dbReference type="PANTHER" id="PTHR45693">
    <property type="entry name" value="TRANSCRIPTION FACTOR TGA9"/>
    <property type="match status" value="1"/>
</dbReference>
<evidence type="ECO:0000256" key="7">
    <source>
        <dbReference type="SAM" id="Coils"/>
    </source>
</evidence>
<dbReference type="AlphaFoldDB" id="A0A7I4AUT9"/>
<organism evidence="11 12">
    <name type="scientific">Physcomitrium patens</name>
    <name type="common">Spreading-leaved earth moss</name>
    <name type="synonym">Physcomitrella patens</name>
    <dbReference type="NCBI Taxonomy" id="3218"/>
    <lineage>
        <taxon>Eukaryota</taxon>
        <taxon>Viridiplantae</taxon>
        <taxon>Streptophyta</taxon>
        <taxon>Embryophyta</taxon>
        <taxon>Bryophyta</taxon>
        <taxon>Bryophytina</taxon>
        <taxon>Bryopsida</taxon>
        <taxon>Funariidae</taxon>
        <taxon>Funariales</taxon>
        <taxon>Funariaceae</taxon>
        <taxon>Physcomitrium</taxon>
    </lineage>
</organism>
<dbReference type="Pfam" id="PF00170">
    <property type="entry name" value="bZIP_1"/>
    <property type="match status" value="1"/>
</dbReference>
<dbReference type="GO" id="GO:0003700">
    <property type="term" value="F:DNA-binding transcription factor activity"/>
    <property type="evidence" value="ECO:0007669"/>
    <property type="project" value="InterPro"/>
</dbReference>
<evidence type="ECO:0000256" key="2">
    <source>
        <dbReference type="ARBA" id="ARBA00007163"/>
    </source>
</evidence>
<name>A0A7I4AUT9_PHYPA</name>
<dbReference type="SUPFAM" id="SSF57959">
    <property type="entry name" value="Leucine zipper domain"/>
    <property type="match status" value="1"/>
</dbReference>
<dbReference type="CDD" id="cd14708">
    <property type="entry name" value="bZIP_HBP1b-like"/>
    <property type="match status" value="1"/>
</dbReference>
<comment type="subcellular location">
    <subcellularLocation>
        <location evidence="1">Nucleus</location>
    </subcellularLocation>
</comment>
<sequence>MEKSGKRYSRKVCGIIKMGDNSASARTDSSSDMDGDAKHLASGGGNSNDSSLETGTKNGDSKVLRRLAQNREAARKSRLRKKAYVQQLESSRIKLNQLEQELQRTRQQGLYLGPGSYSDQNGQSGGVGGANAYSSGAAAFDLEYARWVEDHTRQMSELRVALQAHVADADLRLLVDGSMAHYDDLFRLKDAAAKADVFHLVSGMWKTPAERCFVWIGGCRPSELLKILVPQIEPLTEQQLLNICNLQQSSQQGEEALSQGMEQLQQSLAETLSAGSLGSAANVANYMGQMAVAMGQLGNLEGFVRQADHLRQQTLQQMHRVLTIRQVARGLLAMGDYFARLRALSSLWSARPRE</sequence>
<dbReference type="FunFam" id="1.20.5.170:FF:000019">
    <property type="entry name" value="BZIP family transcription factor"/>
    <property type="match status" value="1"/>
</dbReference>
<dbReference type="EnsemblPlants" id="Pp3c15_11920V3.21">
    <property type="protein sequence ID" value="Pp3c15_11920V3.21"/>
    <property type="gene ID" value="Pp3c15_11920"/>
</dbReference>
<evidence type="ECO:0000313" key="12">
    <source>
        <dbReference type="Proteomes" id="UP000006727"/>
    </source>
</evidence>
<dbReference type="GO" id="GO:0006351">
    <property type="term" value="P:DNA-templated transcription"/>
    <property type="evidence" value="ECO:0007669"/>
    <property type="project" value="InterPro"/>
</dbReference>
<dbReference type="InterPro" id="IPR046347">
    <property type="entry name" value="bZIP_sf"/>
</dbReference>
<reference evidence="11 12" key="1">
    <citation type="journal article" date="2008" name="Science">
        <title>The Physcomitrella genome reveals evolutionary insights into the conquest of land by plants.</title>
        <authorList>
            <person name="Rensing S."/>
            <person name="Lang D."/>
            <person name="Zimmer A."/>
            <person name="Terry A."/>
            <person name="Salamov A."/>
            <person name="Shapiro H."/>
            <person name="Nishiyama T."/>
            <person name="Perroud P.-F."/>
            <person name="Lindquist E."/>
            <person name="Kamisugi Y."/>
            <person name="Tanahashi T."/>
            <person name="Sakakibara K."/>
            <person name="Fujita T."/>
            <person name="Oishi K."/>
            <person name="Shin-I T."/>
            <person name="Kuroki Y."/>
            <person name="Toyoda A."/>
            <person name="Suzuki Y."/>
            <person name="Hashimoto A."/>
            <person name="Yamaguchi K."/>
            <person name="Sugano A."/>
            <person name="Kohara Y."/>
            <person name="Fujiyama A."/>
            <person name="Anterola A."/>
            <person name="Aoki S."/>
            <person name="Ashton N."/>
            <person name="Barbazuk W.B."/>
            <person name="Barker E."/>
            <person name="Bennetzen J."/>
            <person name="Bezanilla M."/>
            <person name="Blankenship R."/>
            <person name="Cho S.H."/>
            <person name="Dutcher S."/>
            <person name="Estelle M."/>
            <person name="Fawcett J.A."/>
            <person name="Gundlach H."/>
            <person name="Hanada K."/>
            <person name="Heyl A."/>
            <person name="Hicks K.A."/>
            <person name="Hugh J."/>
            <person name="Lohr M."/>
            <person name="Mayer K."/>
            <person name="Melkozernov A."/>
            <person name="Murata T."/>
            <person name="Nelson D."/>
            <person name="Pils B."/>
            <person name="Prigge M."/>
            <person name="Reiss B."/>
            <person name="Renner T."/>
            <person name="Rombauts S."/>
            <person name="Rushton P."/>
            <person name="Sanderfoot A."/>
            <person name="Schween G."/>
            <person name="Shiu S.-H."/>
            <person name="Stueber K."/>
            <person name="Theodoulou F.L."/>
            <person name="Tu H."/>
            <person name="Van de Peer Y."/>
            <person name="Verrier P.J."/>
            <person name="Waters E."/>
            <person name="Wood A."/>
            <person name="Yang L."/>
            <person name="Cove D."/>
            <person name="Cuming A."/>
            <person name="Hasebe M."/>
            <person name="Lucas S."/>
            <person name="Mishler D.B."/>
            <person name="Reski R."/>
            <person name="Grigoriev I."/>
            <person name="Quatrano R.S."/>
            <person name="Boore J.L."/>
        </authorList>
    </citation>
    <scope>NUCLEOTIDE SEQUENCE [LARGE SCALE GENOMIC DNA]</scope>
    <source>
        <strain evidence="11 12">cv. Gransden 2004</strain>
    </source>
</reference>
<accession>A0A7I4AUT9</accession>
<dbReference type="InterPro" id="IPR004827">
    <property type="entry name" value="bZIP"/>
</dbReference>
<evidence type="ECO:0000256" key="3">
    <source>
        <dbReference type="ARBA" id="ARBA00023015"/>
    </source>
</evidence>
<dbReference type="GO" id="GO:0043565">
    <property type="term" value="F:sequence-specific DNA binding"/>
    <property type="evidence" value="ECO:0007669"/>
    <property type="project" value="InterPro"/>
</dbReference>
<keyword evidence="5" id="KW-0804">Transcription</keyword>
<evidence type="ECO:0000256" key="8">
    <source>
        <dbReference type="SAM" id="MobiDB-lite"/>
    </source>
</evidence>